<organism evidence="4 5">
    <name type="scientific">Psychromonas marina</name>
    <dbReference type="NCBI Taxonomy" id="88364"/>
    <lineage>
        <taxon>Bacteria</taxon>
        <taxon>Pseudomonadati</taxon>
        <taxon>Pseudomonadota</taxon>
        <taxon>Gammaproteobacteria</taxon>
        <taxon>Alteromonadales</taxon>
        <taxon>Psychromonadaceae</taxon>
        <taxon>Psychromonas</taxon>
    </lineage>
</organism>
<dbReference type="InterPro" id="IPR030678">
    <property type="entry name" value="Peptide/Ni-bd"/>
</dbReference>
<comment type="caution">
    <text evidence="4">The sequence shown here is derived from an EMBL/GenBank/DDBJ whole genome shotgun (WGS) entry which is preliminary data.</text>
</comment>
<dbReference type="Pfam" id="PF00496">
    <property type="entry name" value="SBP_bac_5"/>
    <property type="match status" value="1"/>
</dbReference>
<reference evidence="5" key="1">
    <citation type="journal article" date="2019" name="Int. J. Syst. Evol. Microbiol.">
        <title>The Global Catalogue of Microorganisms (GCM) 10K type strain sequencing project: providing services to taxonomists for standard genome sequencing and annotation.</title>
        <authorList>
            <consortium name="The Broad Institute Genomics Platform"/>
            <consortium name="The Broad Institute Genome Sequencing Center for Infectious Disease"/>
            <person name="Wu L."/>
            <person name="Ma J."/>
        </authorList>
    </citation>
    <scope>NUCLEOTIDE SEQUENCE [LARGE SCALE GENOMIC DNA]</scope>
    <source>
        <strain evidence="5">NBRC 103166</strain>
    </source>
</reference>
<dbReference type="EMBL" id="BSPQ01000005">
    <property type="protein sequence ID" value="GLS91000.1"/>
    <property type="molecule type" value="Genomic_DNA"/>
</dbReference>
<dbReference type="Proteomes" id="UP001157353">
    <property type="component" value="Unassembled WGS sequence"/>
</dbReference>
<proteinExistence type="inferred from homology"/>
<gene>
    <name evidence="4" type="ORF">GCM10007916_20670</name>
</gene>
<comment type="similarity">
    <text evidence="1">Belongs to the bacterial solute-binding protein 5 family.</text>
</comment>
<keyword evidence="5" id="KW-1185">Reference proteome</keyword>
<keyword evidence="2" id="KW-0732">Signal</keyword>
<dbReference type="SUPFAM" id="SSF53850">
    <property type="entry name" value="Periplasmic binding protein-like II"/>
    <property type="match status" value="1"/>
</dbReference>
<dbReference type="Gene3D" id="3.10.105.10">
    <property type="entry name" value="Dipeptide-binding Protein, Domain 3"/>
    <property type="match status" value="1"/>
</dbReference>
<evidence type="ECO:0000256" key="1">
    <source>
        <dbReference type="ARBA" id="ARBA00005695"/>
    </source>
</evidence>
<dbReference type="Gene3D" id="3.40.190.10">
    <property type="entry name" value="Periplasmic binding protein-like II"/>
    <property type="match status" value="1"/>
</dbReference>
<sequence>MNVHIAISHLVTYIAVLSFFIVAGVQAQGNLDVAITLEPPVLDPAINASASVQKTTYQNIFEGLTQIDNLNQVQPSLADSWQVDESGLLYTFTLRKNVFFHDRRQLTAAVVKSSLERIIATNSINPIKDKFANIKDISVISTYVIEVKLSWSNGDFLYNLGLGNAVIQHPKSWRTNATKPIGTGPYRFVNWKRGSHITLVANHHYWGKVGSIKNIKIVFTPSRTQIVSYLADGLLDGYSSMTEVGFLNSLFVIRQDYTLKMGNTSGEIIIAMNHANEMLSSLAIRQAITLSINKKQIADTPNFITGAEIGSHYSPDDIAYLDLTNAYPFDLKKARQLIDDADIAIKPLRLIAPPTSYAQYISLHLQQMLLEIGFTLEVEEVSWQEWLTRVYKDKDYDLTIIAHTEPDDLDIYARDDYYFNYNSHDYKQIIEQLNHTHDKALRIELLKQAQKKLSDDAVNVFLFMLPKVGIWHKQLRGYWINEPIPTMIFSQMHWQE</sequence>
<feature type="domain" description="Solute-binding protein family 5" evidence="3">
    <location>
        <begin position="72"/>
        <end position="405"/>
    </location>
</feature>
<dbReference type="InterPro" id="IPR000914">
    <property type="entry name" value="SBP_5_dom"/>
</dbReference>
<dbReference type="InterPro" id="IPR039424">
    <property type="entry name" value="SBP_5"/>
</dbReference>
<name>A0ABQ6E0Y6_9GAMM</name>
<evidence type="ECO:0000313" key="4">
    <source>
        <dbReference type="EMBL" id="GLS91000.1"/>
    </source>
</evidence>
<evidence type="ECO:0000313" key="5">
    <source>
        <dbReference type="Proteomes" id="UP001157353"/>
    </source>
</evidence>
<dbReference type="PANTHER" id="PTHR30290:SF38">
    <property type="entry name" value="D,D-DIPEPTIDE-BINDING PERIPLASMIC PROTEIN DDPA-RELATED"/>
    <property type="match status" value="1"/>
</dbReference>
<dbReference type="PANTHER" id="PTHR30290">
    <property type="entry name" value="PERIPLASMIC BINDING COMPONENT OF ABC TRANSPORTER"/>
    <property type="match status" value="1"/>
</dbReference>
<evidence type="ECO:0000256" key="2">
    <source>
        <dbReference type="ARBA" id="ARBA00022729"/>
    </source>
</evidence>
<dbReference type="PIRSF" id="PIRSF002741">
    <property type="entry name" value="MppA"/>
    <property type="match status" value="1"/>
</dbReference>
<dbReference type="RefSeq" id="WP_284204111.1">
    <property type="nucleotide sequence ID" value="NZ_BSPQ01000005.1"/>
</dbReference>
<accession>A0ABQ6E0Y6</accession>
<evidence type="ECO:0000259" key="3">
    <source>
        <dbReference type="Pfam" id="PF00496"/>
    </source>
</evidence>
<protein>
    <submittedName>
        <fullName evidence="4">ABC transporter substrate-binding protein</fullName>
    </submittedName>
</protein>